<dbReference type="Pfam" id="PF07714">
    <property type="entry name" value="PK_Tyr_Ser-Thr"/>
    <property type="match status" value="1"/>
</dbReference>
<dbReference type="Gene3D" id="1.10.510.10">
    <property type="entry name" value="Transferase(Phosphotransferase) domain 1"/>
    <property type="match status" value="1"/>
</dbReference>
<dbReference type="GO" id="GO:0005524">
    <property type="term" value="F:ATP binding"/>
    <property type="evidence" value="ECO:0007669"/>
    <property type="project" value="InterPro"/>
</dbReference>
<protein>
    <recommendedName>
        <fullName evidence="1">Protein kinase domain-containing protein</fullName>
    </recommendedName>
</protein>
<proteinExistence type="predicted"/>
<dbReference type="InterPro" id="IPR051681">
    <property type="entry name" value="Ser/Thr_Kinases-Pseudokinases"/>
</dbReference>
<dbReference type="InterPro" id="IPR011009">
    <property type="entry name" value="Kinase-like_dom_sf"/>
</dbReference>
<accession>A0A2Z6QZJ6</accession>
<dbReference type="SUPFAM" id="SSF56112">
    <property type="entry name" value="Protein kinase-like (PK-like)"/>
    <property type="match status" value="1"/>
</dbReference>
<dbReference type="EMBL" id="BEXD01000280">
    <property type="protein sequence ID" value="GBB86038.1"/>
    <property type="molecule type" value="Genomic_DNA"/>
</dbReference>
<comment type="caution">
    <text evidence="2">The sequence shown here is derived from an EMBL/GenBank/DDBJ whole genome shotgun (WGS) entry which is preliminary data.</text>
</comment>
<dbReference type="GO" id="GO:0004674">
    <property type="term" value="F:protein serine/threonine kinase activity"/>
    <property type="evidence" value="ECO:0007669"/>
    <property type="project" value="TreeGrafter"/>
</dbReference>
<dbReference type="PANTHER" id="PTHR44329">
    <property type="entry name" value="SERINE/THREONINE-PROTEIN KINASE TNNI3K-RELATED"/>
    <property type="match status" value="1"/>
</dbReference>
<evidence type="ECO:0000259" key="1">
    <source>
        <dbReference type="PROSITE" id="PS50011"/>
    </source>
</evidence>
<evidence type="ECO:0000313" key="2">
    <source>
        <dbReference type="EMBL" id="GBB86038.1"/>
    </source>
</evidence>
<dbReference type="InterPro" id="IPR000719">
    <property type="entry name" value="Prot_kinase_dom"/>
</dbReference>
<evidence type="ECO:0000313" key="3">
    <source>
        <dbReference type="Proteomes" id="UP000247702"/>
    </source>
</evidence>
<sequence length="1149" mass="137435">MSYDDQCKKCGVEYARIYDAKYEWCKSCQINNLKKNFTNWTSNNERIDNLIQEIQLEINELNNMILEWISYDRFNNVKEIGDKVYSAIWKDGPLEYDIYKSEYARNYQNIEVTLKLYNLQNIINEFFIGQDKNYSITYISEVLRMYGISQCPNTKDYIIVFQDIYCKKCGKQYTNIVEEWCESCQMNYFGKNWVSSGNEKIDNLIHEMQLKINYESDIVFEWIPYEKLNDIQEISKYDFDKMHYATWEDGPLYYTDGEWKRKSNKMIKFNKYTNIYGISQNLYTEDYIMIFPRMYCEKCNKQYKNRLDANYEWCKSCQISNLKQNFTNWTSGNKGIDSLIKEIQLEINYQWEIIFEWVPFNQLYNIKKIILQRIYSAIWLDGPLKYGKTKNKYTKNQRNTHVTLKIYNSKNITNEFLSEVKADLNKYHGKLFGITQNPYTKNYIVIFQNGYSGICEICGDEVTNYTWCRSCYINYSEKFFKSWTSENEKINNFILKRQLKISNFKDTMFEFIPYDQFSNIEVVKKNSFATVYSAIWKDDPLLYYDKKWIRESNKKVTLKLLCLQDVVEFLKKTEKYLSKRDYSIYGISQDQDTKCYVVVFKYNLYCEKCGEEFAKYNIKFEWCRKCQLNDLKLNFTNWTSENDKIDNLIQKMQLKIDSKWDTIFEWIPYSQFSNIKKMNKSNSTKIYSAIWKNDILFYDNLYEEEQTKRLRSKITLKYSENIIDEVEKYSINKKYGITLDPDTKDYIIILENQYCMICDKIYTYTNKKWCKSCQTNYLKKKFTNWTSGNIIIDNLIQEMQLKINNPNDIIFEWIPYNQFRNIKEIDRGGFATVYSAIWKDGPLFYNGYEYIKFQKKVALKEIYNSENITMEFLNEIKGYSIKRRDQILIIYGISQNPNTKNYILVLNYAEGGNLCSWVNKHYKKIDWSYNLKALLNIIEGLKEIHQKDMVHRDLHTGNILSISTSLDGYSSMCISDMGLCGRVDNLDKTNIYGVLPYGLSTGRQPFANKAHDTFLALKICGGVRPDINDQEAPKCYIDLMMRCWDSNPNNRPKATEIEEVIRLFHGSYVPDSIWLPREKKQQYYYIEEQFKSAEEYKEINFLSLEEKRWVTTHPQAFYTSQLLYPFTKDLPKYNDPNSECLDCEVIYIN</sequence>
<gene>
    <name evidence="2" type="ORF">RclHR1_01250001</name>
</gene>
<dbReference type="InterPro" id="IPR001245">
    <property type="entry name" value="Ser-Thr/Tyr_kinase_cat_dom"/>
</dbReference>
<dbReference type="Proteomes" id="UP000247702">
    <property type="component" value="Unassembled WGS sequence"/>
</dbReference>
<reference evidence="2 3" key="1">
    <citation type="submission" date="2017-11" db="EMBL/GenBank/DDBJ databases">
        <title>The genome of Rhizophagus clarus HR1 reveals common genetic basis of auxotrophy among arbuscular mycorrhizal fungi.</title>
        <authorList>
            <person name="Kobayashi Y."/>
        </authorList>
    </citation>
    <scope>NUCLEOTIDE SEQUENCE [LARGE SCALE GENOMIC DNA]</scope>
    <source>
        <strain evidence="2 3">HR1</strain>
    </source>
</reference>
<dbReference type="PROSITE" id="PS50011">
    <property type="entry name" value="PROTEIN_KINASE_DOM"/>
    <property type="match status" value="1"/>
</dbReference>
<organism evidence="2 3">
    <name type="scientific">Rhizophagus clarus</name>
    <dbReference type="NCBI Taxonomy" id="94130"/>
    <lineage>
        <taxon>Eukaryota</taxon>
        <taxon>Fungi</taxon>
        <taxon>Fungi incertae sedis</taxon>
        <taxon>Mucoromycota</taxon>
        <taxon>Glomeromycotina</taxon>
        <taxon>Glomeromycetes</taxon>
        <taxon>Glomerales</taxon>
        <taxon>Glomeraceae</taxon>
        <taxon>Rhizophagus</taxon>
    </lineage>
</organism>
<feature type="domain" description="Protein kinase" evidence="1">
    <location>
        <begin position="819"/>
        <end position="1068"/>
    </location>
</feature>
<keyword evidence="3" id="KW-1185">Reference proteome</keyword>
<dbReference type="AlphaFoldDB" id="A0A2Z6QZJ6"/>
<name>A0A2Z6QZJ6_9GLOM</name>